<organism evidence="2 3">
    <name type="scientific">Paenibacillus ehimensis</name>
    <dbReference type="NCBI Taxonomy" id="79264"/>
    <lineage>
        <taxon>Bacteria</taxon>
        <taxon>Bacillati</taxon>
        <taxon>Bacillota</taxon>
        <taxon>Bacilli</taxon>
        <taxon>Bacillales</taxon>
        <taxon>Paenibacillaceae</taxon>
        <taxon>Paenibacillus</taxon>
    </lineage>
</organism>
<keyword evidence="3" id="KW-1185">Reference proteome</keyword>
<dbReference type="Gene3D" id="2.60.120.260">
    <property type="entry name" value="Galactose-binding domain-like"/>
    <property type="match status" value="1"/>
</dbReference>
<dbReference type="Pfam" id="PF13472">
    <property type="entry name" value="Lipase_GDSL_2"/>
    <property type="match status" value="1"/>
</dbReference>
<dbReference type="PANTHER" id="PTHR34407">
    <property type="entry name" value="EXPRESSED PROTEIN"/>
    <property type="match status" value="1"/>
</dbReference>
<dbReference type="CDD" id="cd00229">
    <property type="entry name" value="SGNH_hydrolase"/>
    <property type="match status" value="1"/>
</dbReference>
<reference evidence="2" key="1">
    <citation type="submission" date="2023-07" db="EMBL/GenBank/DDBJ databases">
        <authorList>
            <person name="Aktuganov G."/>
            <person name="Boyko T."/>
            <person name="Delegan Y."/>
            <person name="Galimzianova N."/>
            <person name="Gilvanova E."/>
            <person name="Korobov V."/>
            <person name="Kuzmina L."/>
            <person name="Melentiev A."/>
            <person name="Milman P."/>
            <person name="Ryabova A."/>
            <person name="Stupak E."/>
            <person name="Yasakov T."/>
            <person name="Zharikova N."/>
            <person name="Zhurenko E."/>
        </authorList>
    </citation>
    <scope>NUCLEOTIDE SEQUENCE</scope>
    <source>
        <strain evidence="2">IB-739</strain>
    </source>
</reference>
<evidence type="ECO:0000313" key="2">
    <source>
        <dbReference type="EMBL" id="MDO3677415.1"/>
    </source>
</evidence>
<evidence type="ECO:0000259" key="1">
    <source>
        <dbReference type="Pfam" id="PF13472"/>
    </source>
</evidence>
<dbReference type="InterPro" id="IPR036514">
    <property type="entry name" value="SGNH_hydro_sf"/>
</dbReference>
<protein>
    <submittedName>
        <fullName evidence="2">GDSL-type esterase/lipase family protein</fullName>
    </submittedName>
</protein>
<dbReference type="PANTHER" id="PTHR34407:SF1">
    <property type="entry name" value="SGNH HYDROLASE-TYPE ESTERASE DOMAIN-CONTAINING PROTEIN"/>
    <property type="match status" value="1"/>
</dbReference>
<proteinExistence type="predicted"/>
<gene>
    <name evidence="2" type="ORF">Q3C12_10430</name>
</gene>
<dbReference type="Proteomes" id="UP001168883">
    <property type="component" value="Unassembled WGS sequence"/>
</dbReference>
<comment type="caution">
    <text evidence="2">The sequence shown here is derived from an EMBL/GenBank/DDBJ whole genome shotgun (WGS) entry which is preliminary data.</text>
</comment>
<dbReference type="SUPFAM" id="SSF52266">
    <property type="entry name" value="SGNH hydrolase"/>
    <property type="match status" value="1"/>
</dbReference>
<dbReference type="Gene3D" id="3.40.50.1110">
    <property type="entry name" value="SGNH hydrolase"/>
    <property type="match status" value="1"/>
</dbReference>
<dbReference type="EMBL" id="JAUMKJ010000010">
    <property type="protein sequence ID" value="MDO3677415.1"/>
    <property type="molecule type" value="Genomic_DNA"/>
</dbReference>
<sequence length="385" mass="42586">MSSSVERNIHYLLRDGIGKTAHKLKSGGSVTVAFLGGSVTAGSGASDPEQTSYRARLSQYLRDVYKQAAFRFIHAAIGGTDSVYGAFRLQDHVFRIYAPDLLFVEFAVNDGGRRQSSLRAMEGIVRQARTLNPHMDICFIYTANRSGCEHFSKTGKPQINIANHEEVAEHYRLPSVDIASEIYRRIASGSLSWATLSRDDVHPNDYGHALYAELLESFLETALPTDARSENAAVILPARMDPFSYDQGSLVSPLAAEKVKGFHYVARWSPARTCNWKPPADILWANEPGAVLRIRFTGTAIGMALLAGMDTGEVEVKIDGKTSKHVALFDVHCPKFYRPKTVLFADDLHPGDHVAELELSVRKHEDSIGRALHIVYFLVNGQIRA</sequence>
<feature type="domain" description="SGNH hydrolase-type esterase" evidence="1">
    <location>
        <begin position="34"/>
        <end position="210"/>
    </location>
</feature>
<dbReference type="InterPro" id="IPR013830">
    <property type="entry name" value="SGNH_hydro"/>
</dbReference>
<name>A0ABT8V7J1_9BACL</name>
<evidence type="ECO:0000313" key="3">
    <source>
        <dbReference type="Proteomes" id="UP001168883"/>
    </source>
</evidence>
<accession>A0ABT8V7J1</accession>
<dbReference type="RefSeq" id="WP_025844966.1">
    <property type="nucleotide sequence ID" value="NZ_JARLKN010000016.1"/>
</dbReference>